<dbReference type="GO" id="GO:0036431">
    <property type="term" value="F:dCMP kinase activity"/>
    <property type="evidence" value="ECO:0007669"/>
    <property type="project" value="InterPro"/>
</dbReference>
<dbReference type="Gene3D" id="3.40.50.300">
    <property type="entry name" value="P-loop containing nucleotide triphosphate hydrolases"/>
    <property type="match status" value="1"/>
</dbReference>
<dbReference type="GO" id="GO:0005829">
    <property type="term" value="C:cytosol"/>
    <property type="evidence" value="ECO:0007669"/>
    <property type="project" value="TreeGrafter"/>
</dbReference>
<dbReference type="HAMAP" id="MF_00238">
    <property type="entry name" value="Cytidyl_kinase_type1"/>
    <property type="match status" value="1"/>
</dbReference>
<evidence type="ECO:0000256" key="7">
    <source>
        <dbReference type="ARBA" id="ARBA00047615"/>
    </source>
</evidence>
<dbReference type="PANTHER" id="PTHR21299:SF2">
    <property type="entry name" value="CYTIDYLATE KINASE"/>
    <property type="match status" value="1"/>
</dbReference>
<feature type="region of interest" description="Disordered" evidence="9">
    <location>
        <begin position="1"/>
        <end position="23"/>
    </location>
</feature>
<gene>
    <name evidence="11" type="ORF">LCGC14_3079370</name>
</gene>
<keyword evidence="4" id="KW-0547">Nucleotide-binding</keyword>
<evidence type="ECO:0000256" key="5">
    <source>
        <dbReference type="ARBA" id="ARBA00022777"/>
    </source>
</evidence>
<comment type="similarity">
    <text evidence="1">Belongs to the cytidylate kinase family. Type 1 subfamily.</text>
</comment>
<evidence type="ECO:0000256" key="4">
    <source>
        <dbReference type="ARBA" id="ARBA00022741"/>
    </source>
</evidence>
<evidence type="ECO:0000256" key="2">
    <source>
        <dbReference type="ARBA" id="ARBA00012906"/>
    </source>
</evidence>
<keyword evidence="5" id="KW-0418">Kinase</keyword>
<keyword evidence="3" id="KW-0808">Transferase</keyword>
<reference evidence="11" key="1">
    <citation type="journal article" date="2015" name="Nature">
        <title>Complex archaea that bridge the gap between prokaryotes and eukaryotes.</title>
        <authorList>
            <person name="Spang A."/>
            <person name="Saw J.H."/>
            <person name="Jorgensen S.L."/>
            <person name="Zaremba-Niedzwiedzka K."/>
            <person name="Martijn J."/>
            <person name="Lind A.E."/>
            <person name="van Eijk R."/>
            <person name="Schleper C."/>
            <person name="Guy L."/>
            <person name="Ettema T.J."/>
        </authorList>
    </citation>
    <scope>NUCLEOTIDE SEQUENCE</scope>
</reference>
<dbReference type="InterPro" id="IPR011994">
    <property type="entry name" value="Cytidylate_kinase_dom"/>
</dbReference>
<name>A0A0F8WDR0_9ZZZZ</name>
<evidence type="ECO:0000256" key="8">
    <source>
        <dbReference type="ARBA" id="ARBA00048478"/>
    </source>
</evidence>
<organism evidence="11">
    <name type="scientific">marine sediment metagenome</name>
    <dbReference type="NCBI Taxonomy" id="412755"/>
    <lineage>
        <taxon>unclassified sequences</taxon>
        <taxon>metagenomes</taxon>
        <taxon>ecological metagenomes</taxon>
    </lineage>
</organism>
<dbReference type="CDD" id="cd02020">
    <property type="entry name" value="CMPK"/>
    <property type="match status" value="1"/>
</dbReference>
<dbReference type="NCBIfam" id="TIGR00017">
    <property type="entry name" value="cmk"/>
    <property type="match status" value="1"/>
</dbReference>
<evidence type="ECO:0000256" key="1">
    <source>
        <dbReference type="ARBA" id="ARBA00009427"/>
    </source>
</evidence>
<keyword evidence="6" id="KW-0067">ATP-binding</keyword>
<dbReference type="SUPFAM" id="SSF52540">
    <property type="entry name" value="P-loop containing nucleoside triphosphate hydrolases"/>
    <property type="match status" value="1"/>
</dbReference>
<proteinExistence type="inferred from homology"/>
<sequence length="246" mass="26540">MSDRTAAAESTKAKGSRQSTGTPRVIAIDGPAAAGKSTVGREIGIQLGYPFLDTGAIYRAMTWTALHRGVDLSDEDALSELASSLSIDVGPPTPESIEPSTIFVDGIDVTRFLRQPEVEAAVSLVSRVAGVRNALVKLQRDLAGRNAVVMAGRDIGTVVLPNADLKLYLDASVEERARRRFAELSALSMELTEEDVLRDLRRRDRIDSERSVSPLRPAEDAVVLDTDGLTLEKVVQRLMEIVEGSA</sequence>
<evidence type="ECO:0000313" key="11">
    <source>
        <dbReference type="EMBL" id="KKK54962.1"/>
    </source>
</evidence>
<accession>A0A0F8WDR0</accession>
<dbReference type="PANTHER" id="PTHR21299">
    <property type="entry name" value="CYTIDYLATE KINASE/PANTOATE-BETA-ALANINE LIGASE"/>
    <property type="match status" value="1"/>
</dbReference>
<feature type="domain" description="Cytidylate kinase" evidence="10">
    <location>
        <begin position="26"/>
        <end position="243"/>
    </location>
</feature>
<comment type="catalytic activity">
    <reaction evidence="8">
        <text>CMP + ATP = CDP + ADP</text>
        <dbReference type="Rhea" id="RHEA:11600"/>
        <dbReference type="ChEBI" id="CHEBI:30616"/>
        <dbReference type="ChEBI" id="CHEBI:58069"/>
        <dbReference type="ChEBI" id="CHEBI:60377"/>
        <dbReference type="ChEBI" id="CHEBI:456216"/>
        <dbReference type="EC" id="2.7.4.25"/>
    </reaction>
</comment>
<dbReference type="InterPro" id="IPR027417">
    <property type="entry name" value="P-loop_NTPase"/>
</dbReference>
<dbReference type="InterPro" id="IPR003136">
    <property type="entry name" value="Cytidylate_kin"/>
</dbReference>
<evidence type="ECO:0000256" key="3">
    <source>
        <dbReference type="ARBA" id="ARBA00022679"/>
    </source>
</evidence>
<dbReference type="EMBL" id="LAZR01065723">
    <property type="protein sequence ID" value="KKK54962.1"/>
    <property type="molecule type" value="Genomic_DNA"/>
</dbReference>
<protein>
    <recommendedName>
        <fullName evidence="2">(d)CMP kinase</fullName>
        <ecNumber evidence="2">2.7.4.25</ecNumber>
    </recommendedName>
</protein>
<evidence type="ECO:0000259" key="10">
    <source>
        <dbReference type="Pfam" id="PF02224"/>
    </source>
</evidence>
<comment type="catalytic activity">
    <reaction evidence="7">
        <text>dCMP + ATP = dCDP + ADP</text>
        <dbReference type="Rhea" id="RHEA:25094"/>
        <dbReference type="ChEBI" id="CHEBI:30616"/>
        <dbReference type="ChEBI" id="CHEBI:57566"/>
        <dbReference type="ChEBI" id="CHEBI:58593"/>
        <dbReference type="ChEBI" id="CHEBI:456216"/>
        <dbReference type="EC" id="2.7.4.25"/>
    </reaction>
</comment>
<dbReference type="GO" id="GO:0005524">
    <property type="term" value="F:ATP binding"/>
    <property type="evidence" value="ECO:0007669"/>
    <property type="project" value="UniProtKB-KW"/>
</dbReference>
<comment type="caution">
    <text evidence="11">The sequence shown here is derived from an EMBL/GenBank/DDBJ whole genome shotgun (WGS) entry which is preliminary data.</text>
</comment>
<evidence type="ECO:0000256" key="9">
    <source>
        <dbReference type="SAM" id="MobiDB-lite"/>
    </source>
</evidence>
<dbReference type="AlphaFoldDB" id="A0A0F8WDR0"/>
<dbReference type="GO" id="GO:0015949">
    <property type="term" value="P:nucleobase-containing small molecule interconversion"/>
    <property type="evidence" value="ECO:0007669"/>
    <property type="project" value="TreeGrafter"/>
</dbReference>
<evidence type="ECO:0000256" key="6">
    <source>
        <dbReference type="ARBA" id="ARBA00022840"/>
    </source>
</evidence>
<dbReference type="Pfam" id="PF02224">
    <property type="entry name" value="Cytidylate_kin"/>
    <property type="match status" value="1"/>
</dbReference>
<dbReference type="EC" id="2.7.4.25" evidence="2"/>